<accession>A0A8R1XYA0</accession>
<organism evidence="1 2">
    <name type="scientific">Onchocerca volvulus</name>
    <dbReference type="NCBI Taxonomy" id="6282"/>
    <lineage>
        <taxon>Eukaryota</taxon>
        <taxon>Metazoa</taxon>
        <taxon>Ecdysozoa</taxon>
        <taxon>Nematoda</taxon>
        <taxon>Chromadorea</taxon>
        <taxon>Rhabditida</taxon>
        <taxon>Spirurina</taxon>
        <taxon>Spiruromorpha</taxon>
        <taxon>Filarioidea</taxon>
        <taxon>Onchocercidae</taxon>
        <taxon>Onchocerca</taxon>
    </lineage>
</organism>
<dbReference type="EnsemblMetazoa" id="OVOC6833.1">
    <property type="protein sequence ID" value="OVOC6833.1"/>
    <property type="gene ID" value="WBGene00243642"/>
</dbReference>
<dbReference type="Proteomes" id="UP000024404">
    <property type="component" value="Unassembled WGS sequence"/>
</dbReference>
<dbReference type="EMBL" id="CMVM020000181">
    <property type="status" value="NOT_ANNOTATED_CDS"/>
    <property type="molecule type" value="Genomic_DNA"/>
</dbReference>
<evidence type="ECO:0000313" key="1">
    <source>
        <dbReference type="EnsemblMetazoa" id="OVOC6833.1"/>
    </source>
</evidence>
<evidence type="ECO:0000313" key="2">
    <source>
        <dbReference type="Proteomes" id="UP000024404"/>
    </source>
</evidence>
<dbReference type="AlphaFoldDB" id="A0A8R1XYA0"/>
<protein>
    <submittedName>
        <fullName evidence="1">Uncharacterized protein</fullName>
    </submittedName>
</protein>
<name>A0A8R1XYA0_ONCVO</name>
<sequence length="44" mass="5325">MLLADSIRFLCFQDEKKAEYNQFLKNFFRNTLCERNISSGQNYK</sequence>
<keyword evidence="2" id="KW-1185">Reference proteome</keyword>
<proteinExistence type="predicted"/>
<reference evidence="2" key="1">
    <citation type="submission" date="2013-10" db="EMBL/GenBank/DDBJ databases">
        <title>Genome sequencing of Onchocerca volvulus.</title>
        <authorList>
            <person name="Cotton J."/>
            <person name="Tsai J."/>
            <person name="Stanley E."/>
            <person name="Tracey A."/>
            <person name="Holroyd N."/>
            <person name="Lustigman S."/>
            <person name="Berriman M."/>
        </authorList>
    </citation>
    <scope>NUCLEOTIDE SEQUENCE</scope>
</reference>
<reference evidence="1" key="2">
    <citation type="submission" date="2022-06" db="UniProtKB">
        <authorList>
            <consortium name="EnsemblMetazoa"/>
        </authorList>
    </citation>
    <scope>IDENTIFICATION</scope>
</reference>